<feature type="compositionally biased region" description="Low complexity" evidence="1">
    <location>
        <begin position="25"/>
        <end position="38"/>
    </location>
</feature>
<dbReference type="Pfam" id="PF02452">
    <property type="entry name" value="PemK_toxin"/>
    <property type="match status" value="1"/>
</dbReference>
<dbReference type="RefSeq" id="WP_073823402.1">
    <property type="nucleotide sequence ID" value="NZ_MQVS01000003.1"/>
</dbReference>
<dbReference type="STRING" id="52770.BSZ40_03520"/>
<dbReference type="SUPFAM" id="SSF50118">
    <property type="entry name" value="Cell growth inhibitor/plasmid maintenance toxic component"/>
    <property type="match status" value="1"/>
</dbReference>
<keyword evidence="3" id="KW-1185">Reference proteome</keyword>
<protein>
    <recommendedName>
        <fullName evidence="4">Type II toxin-antitoxin system PemK/MazF family toxin</fullName>
    </recommendedName>
</protein>
<evidence type="ECO:0000256" key="1">
    <source>
        <dbReference type="SAM" id="MobiDB-lite"/>
    </source>
</evidence>
<dbReference type="EMBL" id="MQVS01000003">
    <property type="protein sequence ID" value="OKL52010.1"/>
    <property type="molecule type" value="Genomic_DNA"/>
</dbReference>
<organism evidence="2 3">
    <name type="scientific">Buchananella hordeovulneris</name>
    <dbReference type="NCBI Taxonomy" id="52770"/>
    <lineage>
        <taxon>Bacteria</taxon>
        <taxon>Bacillati</taxon>
        <taxon>Actinomycetota</taxon>
        <taxon>Actinomycetes</taxon>
        <taxon>Actinomycetales</taxon>
        <taxon>Actinomycetaceae</taxon>
        <taxon>Buchananella</taxon>
    </lineage>
</organism>
<dbReference type="Proteomes" id="UP000185612">
    <property type="component" value="Unassembled WGS sequence"/>
</dbReference>
<accession>A0A1Q5PX93</accession>
<comment type="caution">
    <text evidence="2">The sequence shown here is derived from an EMBL/GenBank/DDBJ whole genome shotgun (WGS) entry which is preliminary data.</text>
</comment>
<feature type="region of interest" description="Disordered" evidence="1">
    <location>
        <begin position="19"/>
        <end position="85"/>
    </location>
</feature>
<evidence type="ECO:0008006" key="4">
    <source>
        <dbReference type="Google" id="ProtNLM"/>
    </source>
</evidence>
<evidence type="ECO:0000313" key="3">
    <source>
        <dbReference type="Proteomes" id="UP000185612"/>
    </source>
</evidence>
<proteinExistence type="predicted"/>
<dbReference type="InterPro" id="IPR003477">
    <property type="entry name" value="PemK-like"/>
</dbReference>
<gene>
    <name evidence="2" type="ORF">BSZ40_03520</name>
</gene>
<dbReference type="AlphaFoldDB" id="A0A1Q5PX93"/>
<dbReference type="GO" id="GO:0003677">
    <property type="term" value="F:DNA binding"/>
    <property type="evidence" value="ECO:0007669"/>
    <property type="project" value="InterPro"/>
</dbReference>
<evidence type="ECO:0000313" key="2">
    <source>
        <dbReference type="EMBL" id="OKL52010.1"/>
    </source>
</evidence>
<reference evidence="3" key="1">
    <citation type="submission" date="2016-12" db="EMBL/GenBank/DDBJ databases">
        <authorList>
            <person name="Meng X."/>
        </authorList>
    </citation>
    <scope>NUCLEOTIDE SEQUENCE [LARGE SCALE GENOMIC DNA]</scope>
    <source>
        <strain evidence="3">DSM 20732</strain>
    </source>
</reference>
<name>A0A1Q5PX93_9ACTO</name>
<dbReference type="InParanoid" id="A0A1Q5PX93"/>
<sequence>MSFWQRAVRILRDAALEVLRNQTKSQSRGSAGRSPARSKTGRSARPTKSAPRPTAAKPTSRPAPAQDRGSRTYPTPPRGKPGPESQADVIVLTELPDFSYTPHHDGAADPGEVVWTWIPYEDDASQGKDRPVLVLGWAGKRLAVAQMTSKDHGRGGGHRAGRVYVDVGTGAWDPRGRESEVRIDRLLAVKPQAIRREGATLAKSRFARVVAAIQAHHE</sequence>
<dbReference type="OrthoDB" id="5184628at2"/>